<dbReference type="Proteomes" id="UP000077875">
    <property type="component" value="Chromosome"/>
</dbReference>
<sequence length="117" mass="13166">MFDLIVCASHRDWLETAFAQRGLTHLLVPLERDPLLEVESEHGWMGYLRADTAEVESLRDIGLLEILAIVPFTGAGTADALYHQLFADAYARQRYERLYPPSMREGGGPWFGAMRGA</sequence>
<keyword evidence="2" id="KW-1185">Reference proteome</keyword>
<evidence type="ECO:0000313" key="2">
    <source>
        <dbReference type="Proteomes" id="UP000077875"/>
    </source>
</evidence>
<name>A0A172YEU9_9GAMM</name>
<organism evidence="1 2">
    <name type="scientific">Halotalea alkalilenta</name>
    <dbReference type="NCBI Taxonomy" id="376489"/>
    <lineage>
        <taxon>Bacteria</taxon>
        <taxon>Pseudomonadati</taxon>
        <taxon>Pseudomonadota</taxon>
        <taxon>Gammaproteobacteria</taxon>
        <taxon>Oceanospirillales</taxon>
        <taxon>Halomonadaceae</taxon>
        <taxon>Halotalea</taxon>
    </lineage>
</organism>
<dbReference type="RefSeq" id="WP_064122713.1">
    <property type="nucleotide sequence ID" value="NZ_CP015243.1"/>
</dbReference>
<dbReference type="EMBL" id="CP015243">
    <property type="protein sequence ID" value="ANF57788.1"/>
    <property type="molecule type" value="Genomic_DNA"/>
</dbReference>
<protein>
    <submittedName>
        <fullName evidence="1">Uncharacterized protein</fullName>
    </submittedName>
</protein>
<dbReference type="AlphaFoldDB" id="A0A172YEU9"/>
<evidence type="ECO:0000313" key="1">
    <source>
        <dbReference type="EMBL" id="ANF57788.1"/>
    </source>
</evidence>
<accession>A0A172YEU9</accession>
<reference evidence="1 2" key="1">
    <citation type="submission" date="2016-04" db="EMBL/GenBank/DDBJ databases">
        <title>Complete Genome Sequence of Halotalea alkalilenta IHB B 13600.</title>
        <authorList>
            <person name="Swarnkar M.K."/>
            <person name="Sharma A."/>
            <person name="Kaushal K."/>
            <person name="Soni R."/>
            <person name="Rana S."/>
            <person name="Singh A.K."/>
            <person name="Gulati A."/>
        </authorList>
    </citation>
    <scope>NUCLEOTIDE SEQUENCE [LARGE SCALE GENOMIC DNA]</scope>
    <source>
        <strain evidence="1 2">IHB B 13600</strain>
    </source>
</reference>
<dbReference type="KEGG" id="haa:A5892_10195"/>
<proteinExistence type="predicted"/>
<gene>
    <name evidence="1" type="ORF">A5892_10195</name>
</gene>